<feature type="domain" description="ABC transporter" evidence="10">
    <location>
        <begin position="2"/>
        <end position="227"/>
    </location>
</feature>
<dbReference type="FunFam" id="3.40.50.300:FF:000056">
    <property type="entry name" value="Cell division ATP-binding protein FtsE"/>
    <property type="match status" value="1"/>
</dbReference>
<dbReference type="PROSITE" id="PS00211">
    <property type="entry name" value="ABC_TRANSPORTER_1"/>
    <property type="match status" value="1"/>
</dbReference>
<organism evidence="11 12">
    <name type="scientific">Clostridium ragsdalei P11</name>
    <dbReference type="NCBI Taxonomy" id="1353534"/>
    <lineage>
        <taxon>Bacteria</taxon>
        <taxon>Bacillati</taxon>
        <taxon>Bacillota</taxon>
        <taxon>Clostridia</taxon>
        <taxon>Eubacteriales</taxon>
        <taxon>Clostridiaceae</taxon>
        <taxon>Clostridium</taxon>
    </lineage>
</organism>
<evidence type="ECO:0000256" key="8">
    <source>
        <dbReference type="ARBA" id="ARBA00023306"/>
    </source>
</evidence>
<dbReference type="Pfam" id="PF00005">
    <property type="entry name" value="ABC_tran"/>
    <property type="match status" value="1"/>
</dbReference>
<dbReference type="EMBL" id="LROS01000033">
    <property type="protein sequence ID" value="OBR91883.1"/>
    <property type="molecule type" value="Genomic_DNA"/>
</dbReference>
<dbReference type="GO" id="GO:0022857">
    <property type="term" value="F:transmembrane transporter activity"/>
    <property type="evidence" value="ECO:0007669"/>
    <property type="project" value="TreeGrafter"/>
</dbReference>
<comment type="similarity">
    <text evidence="1 9">Belongs to the ABC transporter superfamily.</text>
</comment>
<dbReference type="InterPro" id="IPR015854">
    <property type="entry name" value="ABC_transpr_LolD-like"/>
</dbReference>
<dbReference type="GO" id="GO:0051301">
    <property type="term" value="P:cell division"/>
    <property type="evidence" value="ECO:0007669"/>
    <property type="project" value="UniProtKB-UniRule"/>
</dbReference>
<dbReference type="GO" id="GO:0005524">
    <property type="term" value="F:ATP binding"/>
    <property type="evidence" value="ECO:0007669"/>
    <property type="project" value="UniProtKB-UniRule"/>
</dbReference>
<comment type="subcellular location">
    <subcellularLocation>
        <location evidence="9">Cell membrane</location>
        <topology evidence="9">Peripheral membrane protein</topology>
        <orientation evidence="9">Cytoplasmic side</orientation>
    </subcellularLocation>
</comment>
<keyword evidence="5 9" id="KW-0547">Nucleotide-binding</keyword>
<dbReference type="Proteomes" id="UP000093954">
    <property type="component" value="Unassembled WGS sequence"/>
</dbReference>
<dbReference type="SUPFAM" id="SSF52540">
    <property type="entry name" value="P-loop containing nucleoside triphosphate hydrolases"/>
    <property type="match status" value="1"/>
</dbReference>
<dbReference type="GO" id="GO:0016887">
    <property type="term" value="F:ATP hydrolysis activity"/>
    <property type="evidence" value="ECO:0007669"/>
    <property type="project" value="InterPro"/>
</dbReference>
<dbReference type="PATRIC" id="fig|1353534.3.peg.2907"/>
<keyword evidence="4 9" id="KW-0132">Cell division</keyword>
<dbReference type="SMART" id="SM00382">
    <property type="entry name" value="AAA"/>
    <property type="match status" value="1"/>
</dbReference>
<dbReference type="PANTHER" id="PTHR24220">
    <property type="entry name" value="IMPORT ATP-BINDING PROTEIN"/>
    <property type="match status" value="1"/>
</dbReference>
<keyword evidence="8 9" id="KW-0131">Cell cycle</keyword>
<evidence type="ECO:0000256" key="7">
    <source>
        <dbReference type="ARBA" id="ARBA00023136"/>
    </source>
</evidence>
<keyword evidence="7 9" id="KW-0472">Membrane</keyword>
<evidence type="ECO:0000259" key="10">
    <source>
        <dbReference type="PROSITE" id="PS50893"/>
    </source>
</evidence>
<keyword evidence="12" id="KW-1185">Reference proteome</keyword>
<dbReference type="InterPro" id="IPR005286">
    <property type="entry name" value="Cell_div_FtsE"/>
</dbReference>
<dbReference type="InterPro" id="IPR017871">
    <property type="entry name" value="ABC_transporter-like_CS"/>
</dbReference>
<dbReference type="RefSeq" id="WP_065079016.1">
    <property type="nucleotide sequence ID" value="NZ_LROS01000033.1"/>
</dbReference>
<dbReference type="PROSITE" id="PS50893">
    <property type="entry name" value="ABC_TRANSPORTER_2"/>
    <property type="match status" value="1"/>
</dbReference>
<evidence type="ECO:0000256" key="5">
    <source>
        <dbReference type="ARBA" id="ARBA00022741"/>
    </source>
</evidence>
<dbReference type="NCBIfam" id="TIGR02673">
    <property type="entry name" value="FtsE"/>
    <property type="match status" value="1"/>
</dbReference>
<sequence>MIQFKNVSKVYNNNIFALSNINLKIEKGEFVFLVGPSGAGKTTFVKALLKEVQPTSGDIIVNNLNITKLKRSKIPLYRRKLGVVFQDFRLIPTLNVYENVAFAMRVIEAHPKEIRKKVPVVLSLVGLANKYKSFPHELSGGEQQRISLARAIVNNPSILIADEPTGNLDPDTSMDIMETIKDINEAGTTVLMATHASDIVDSMRKRVIALEKGIIVRDEQRGAYGYED</sequence>
<dbReference type="InterPro" id="IPR027417">
    <property type="entry name" value="P-loop_NTPase"/>
</dbReference>
<dbReference type="Gene3D" id="3.40.50.300">
    <property type="entry name" value="P-loop containing nucleotide triphosphate hydrolases"/>
    <property type="match status" value="1"/>
</dbReference>
<reference evidence="11 12" key="1">
    <citation type="journal article" date="2012" name="Front. Microbiol.">
        <title>Draft Genome Sequence of the Virulent Strain 01-B526 of the Fish Pathogen Aeromonas salmonicida.</title>
        <authorList>
            <person name="Charette S.J."/>
            <person name="Brochu F."/>
            <person name="Boyle B."/>
            <person name="Filion G."/>
            <person name="Tanaka K.H."/>
            <person name="Derome N."/>
        </authorList>
    </citation>
    <scope>NUCLEOTIDE SEQUENCE [LARGE SCALE GENOMIC DNA]</scope>
    <source>
        <strain evidence="11 12">P11</strain>
    </source>
</reference>
<evidence type="ECO:0000256" key="6">
    <source>
        <dbReference type="ARBA" id="ARBA00022840"/>
    </source>
</evidence>
<dbReference type="InterPro" id="IPR003439">
    <property type="entry name" value="ABC_transporter-like_ATP-bd"/>
</dbReference>
<protein>
    <recommendedName>
        <fullName evidence="2 9">Cell division ATP-binding protein FtsE</fullName>
    </recommendedName>
</protein>
<dbReference type="PANTHER" id="PTHR24220:SF470">
    <property type="entry name" value="CELL DIVISION ATP-BINDING PROTEIN FTSE"/>
    <property type="match status" value="1"/>
</dbReference>
<accession>A0A1A6APC1</accession>
<comment type="subunit">
    <text evidence="9">Homodimer. Forms a membrane-associated complex with FtsX.</text>
</comment>
<evidence type="ECO:0000256" key="4">
    <source>
        <dbReference type="ARBA" id="ARBA00022618"/>
    </source>
</evidence>
<dbReference type="GO" id="GO:0005886">
    <property type="term" value="C:plasma membrane"/>
    <property type="evidence" value="ECO:0007669"/>
    <property type="project" value="UniProtKB-SubCell"/>
</dbReference>
<name>A0A1A6APC1_9CLOT</name>
<keyword evidence="6 9" id="KW-0067">ATP-binding</keyword>
<evidence type="ECO:0000256" key="9">
    <source>
        <dbReference type="RuleBase" id="RU365094"/>
    </source>
</evidence>
<comment type="caution">
    <text evidence="11">The sequence shown here is derived from an EMBL/GenBank/DDBJ whole genome shotgun (WGS) entry which is preliminary data.</text>
</comment>
<dbReference type="AlphaFoldDB" id="A0A1A6APC1"/>
<gene>
    <name evidence="9 11" type="primary">ftsE</name>
    <name evidence="11" type="ORF">CLRAG_28680</name>
</gene>
<evidence type="ECO:0000313" key="12">
    <source>
        <dbReference type="Proteomes" id="UP000093954"/>
    </source>
</evidence>
<keyword evidence="3 9" id="KW-1003">Cell membrane</keyword>
<evidence type="ECO:0000256" key="1">
    <source>
        <dbReference type="ARBA" id="ARBA00005417"/>
    </source>
</evidence>
<evidence type="ECO:0000256" key="3">
    <source>
        <dbReference type="ARBA" id="ARBA00022475"/>
    </source>
</evidence>
<dbReference type="InterPro" id="IPR003593">
    <property type="entry name" value="AAA+_ATPase"/>
</dbReference>
<proteinExistence type="inferred from homology"/>
<evidence type="ECO:0000256" key="2">
    <source>
        <dbReference type="ARBA" id="ARBA00020019"/>
    </source>
</evidence>
<comment type="function">
    <text evidence="9">Part of the ABC transporter FtsEX involved in cellular division.</text>
</comment>
<evidence type="ECO:0000313" key="11">
    <source>
        <dbReference type="EMBL" id="OBR91883.1"/>
    </source>
</evidence>